<dbReference type="KEGG" id="moz:MoryE10_01130"/>
<dbReference type="AlphaFoldDB" id="A0A8D4VMY2"/>
<keyword evidence="2" id="KW-1185">Reference proteome</keyword>
<dbReference type="Proteomes" id="UP000824988">
    <property type="component" value="Chromosome"/>
</dbReference>
<evidence type="ECO:0000313" key="1">
    <source>
        <dbReference type="EMBL" id="BBL69507.1"/>
    </source>
</evidence>
<organism evidence="1 2">
    <name type="scientific">Methylogaea oryzae</name>
    <dbReference type="NCBI Taxonomy" id="1295382"/>
    <lineage>
        <taxon>Bacteria</taxon>
        <taxon>Pseudomonadati</taxon>
        <taxon>Pseudomonadota</taxon>
        <taxon>Gammaproteobacteria</taxon>
        <taxon>Methylococcales</taxon>
        <taxon>Methylococcaceae</taxon>
        <taxon>Methylogaea</taxon>
    </lineage>
</organism>
<evidence type="ECO:0000313" key="2">
    <source>
        <dbReference type="Proteomes" id="UP000824988"/>
    </source>
</evidence>
<sequence>MASAVCVAWGGEYYGRLGGGAAYDDNVTRGADNQFRRGDFSYRVSGVSGVDWRLGERLGLALEARVDGSQYQRFERLSSLRGVLLARALFKPFDGYTAPWFALESEGGAIGHKDSALRDRWEWSGRALAGARLTDRLSASLGYQYGLTRGAQWGVWNTDTHALLTSLQYALTPKVNLFVDYRLTVGKHNATAAWSQGRWSYPAYDVRWRDKALEADTGVAVYAYRMDGVSHQVAVGGAWDVGHRWGLELAGRYFVLDGEAGASYQGLGGSIGANYRF</sequence>
<accession>A0A8D4VMY2</accession>
<dbReference type="EMBL" id="AP019782">
    <property type="protein sequence ID" value="BBL69507.1"/>
    <property type="molecule type" value="Genomic_DNA"/>
</dbReference>
<name>A0A8D4VMY2_9GAMM</name>
<reference evidence="1" key="1">
    <citation type="submission" date="2019-06" db="EMBL/GenBank/DDBJ databases">
        <title>Complete genome sequence of Methylogaea oryzae strain JCM16910.</title>
        <authorList>
            <person name="Asakawa S."/>
        </authorList>
    </citation>
    <scope>NUCLEOTIDE SEQUENCE</scope>
    <source>
        <strain evidence="1">E10</strain>
    </source>
</reference>
<protein>
    <submittedName>
        <fullName evidence="1">Uncharacterized protein</fullName>
    </submittedName>
</protein>
<proteinExistence type="predicted"/>
<gene>
    <name evidence="1" type="ORF">MoryE10_01130</name>
</gene>